<accession>A0AA96WTA8</accession>
<sequence>MKKQLLWLTLAIAVSIPLITSLSVHSAIPPLSEQKLRERATHIVVGQVTLIKTREVPVQYGTNYEHIAKVRIERVDKSLSAQLKPGQTIEVHYTTIKDRKPISPPGSQRQSRPLAVGTKVKLFLVEREAKRFYLLEPNGWQPHSSSHIKR</sequence>
<reference evidence="1" key="2">
    <citation type="submission" date="2023-07" db="EMBL/GenBank/DDBJ databases">
        <authorList>
            <person name="Bai X.-H."/>
            <person name="Wang H.-H."/>
            <person name="Wang J."/>
            <person name="Ma M.-Y."/>
            <person name="Hu H.-H."/>
            <person name="Song Z.-L."/>
            <person name="Ma H.-G."/>
            <person name="Fan Y."/>
            <person name="Du C.-Y."/>
            <person name="Xu J.-C."/>
        </authorList>
    </citation>
    <scope>NUCLEOTIDE SEQUENCE</scope>
    <source>
        <strain evidence="1">CZ1</strain>
    </source>
</reference>
<evidence type="ECO:0000313" key="1">
    <source>
        <dbReference type="EMBL" id="WNZ45306.1"/>
    </source>
</evidence>
<organism evidence="1">
    <name type="scientific">Leptolyngbya boryana CZ1</name>
    <dbReference type="NCBI Taxonomy" id="3060204"/>
    <lineage>
        <taxon>Bacteria</taxon>
        <taxon>Bacillati</taxon>
        <taxon>Cyanobacteriota</taxon>
        <taxon>Cyanophyceae</taxon>
        <taxon>Leptolyngbyales</taxon>
        <taxon>Leptolyngbyaceae</taxon>
        <taxon>Leptolyngbya group</taxon>
        <taxon>Leptolyngbya</taxon>
    </lineage>
</organism>
<dbReference type="EMBL" id="CP130144">
    <property type="protein sequence ID" value="WNZ45306.1"/>
    <property type="molecule type" value="Genomic_DNA"/>
</dbReference>
<name>A0AA96WTA8_LEPBY</name>
<proteinExistence type="predicted"/>
<reference evidence="1" key="1">
    <citation type="journal article" date="2023" name="Plants (Basel)">
        <title>Genomic Analysis of Leptolyngbya boryana CZ1 Reveals Efficient Carbon Fixation Modules.</title>
        <authorList>
            <person name="Bai X."/>
            <person name="Wang H."/>
            <person name="Cheng W."/>
            <person name="Wang J."/>
            <person name="Ma M."/>
            <person name="Hu H."/>
            <person name="Song Z."/>
            <person name="Ma H."/>
            <person name="Fan Y."/>
            <person name="Du C."/>
            <person name="Xu J."/>
        </authorList>
    </citation>
    <scope>NUCLEOTIDE SEQUENCE</scope>
    <source>
        <strain evidence="1">CZ1</strain>
    </source>
</reference>
<dbReference type="AlphaFoldDB" id="A0AA96WTA8"/>
<protein>
    <submittedName>
        <fullName evidence="1">Uncharacterized protein</fullName>
    </submittedName>
</protein>
<dbReference type="RefSeq" id="WP_287457293.1">
    <property type="nucleotide sequence ID" value="NZ_CP130144.1"/>
</dbReference>
<gene>
    <name evidence="1" type="ORF">Q2T42_26305</name>
</gene>